<evidence type="ECO:0000313" key="4">
    <source>
        <dbReference type="Proteomes" id="UP001500171"/>
    </source>
</evidence>
<dbReference type="Pfam" id="PF00149">
    <property type="entry name" value="Metallophos"/>
    <property type="match status" value="1"/>
</dbReference>
<protein>
    <submittedName>
        <fullName evidence="3">Metallophosphoesterase</fullName>
    </submittedName>
</protein>
<keyword evidence="4" id="KW-1185">Reference proteome</keyword>
<evidence type="ECO:0000259" key="2">
    <source>
        <dbReference type="Pfam" id="PF00149"/>
    </source>
</evidence>
<keyword evidence="1" id="KW-0732">Signal</keyword>
<comment type="caution">
    <text evidence="3">The sequence shown here is derived from an EMBL/GenBank/DDBJ whole genome shotgun (WGS) entry which is preliminary data.</text>
</comment>
<dbReference type="EMBL" id="BAABHY010000006">
    <property type="protein sequence ID" value="GAA5113796.1"/>
    <property type="molecule type" value="Genomic_DNA"/>
</dbReference>
<dbReference type="SUPFAM" id="SSF56300">
    <property type="entry name" value="Metallo-dependent phosphatases"/>
    <property type="match status" value="1"/>
</dbReference>
<accession>A0ABP9NBM9</accession>
<dbReference type="RefSeq" id="WP_345492275.1">
    <property type="nucleotide sequence ID" value="NZ_BAABHY010000006.1"/>
</dbReference>
<sequence>MISRRNLIKNVSLISAASLLTQAANASTVTQHTVNESNTPPLDTLRFGVIADPQYAAIPSNKGSRFYANSLWKLEECIAAFNQTDLHFVITLGDMIDRHWSSYDDILPIYDRLRHPNFFVLGNHDYSVAADYLQSVARINGLDNTYYDFSVGQYRFIVLDGNDVSLFAPPKGNPYLGLVDDPRIAIATERLANLQAKGAINAKSWNGSLSETQFNWLKLTLAAANENHESVIVFCHYPVFPANEHNLWDSDELVELLTAYPNVLAYFCGHNHQGNYGKLAGKHFINLKGMVETPTTTAYSIVTLSENRLDIEGFGREESRSLAI</sequence>
<dbReference type="InterPro" id="IPR004843">
    <property type="entry name" value="Calcineurin-like_PHP"/>
</dbReference>
<reference evidence="4" key="1">
    <citation type="journal article" date="2019" name="Int. J. Syst. Evol. Microbiol.">
        <title>The Global Catalogue of Microorganisms (GCM) 10K type strain sequencing project: providing services to taxonomists for standard genome sequencing and annotation.</title>
        <authorList>
            <consortium name="The Broad Institute Genomics Platform"/>
            <consortium name="The Broad Institute Genome Sequencing Center for Infectious Disease"/>
            <person name="Wu L."/>
            <person name="Ma J."/>
        </authorList>
    </citation>
    <scope>NUCLEOTIDE SEQUENCE [LARGE SCALE GENOMIC DNA]</scope>
    <source>
        <strain evidence="4">JCM 18050</strain>
    </source>
</reference>
<feature type="chain" id="PRO_5046535563" evidence="1">
    <location>
        <begin position="27"/>
        <end position="324"/>
    </location>
</feature>
<dbReference type="PANTHER" id="PTHR16509:SF1">
    <property type="entry name" value="MANGANESE-DEPENDENT ADP-RIBOSE_CDP-ALCOHOL DIPHOSPHATASE"/>
    <property type="match status" value="1"/>
</dbReference>
<feature type="domain" description="Calcineurin-like phosphoesterase" evidence="2">
    <location>
        <begin position="45"/>
        <end position="273"/>
    </location>
</feature>
<proteinExistence type="predicted"/>
<dbReference type="PANTHER" id="PTHR16509">
    <property type="match status" value="1"/>
</dbReference>
<evidence type="ECO:0000256" key="1">
    <source>
        <dbReference type="SAM" id="SignalP"/>
    </source>
</evidence>
<dbReference type="Proteomes" id="UP001500171">
    <property type="component" value="Unassembled WGS sequence"/>
</dbReference>
<feature type="signal peptide" evidence="1">
    <location>
        <begin position="1"/>
        <end position="26"/>
    </location>
</feature>
<organism evidence="3 4">
    <name type="scientific">Orbus sasakiae</name>
    <dbReference type="NCBI Taxonomy" id="1078475"/>
    <lineage>
        <taxon>Bacteria</taxon>
        <taxon>Pseudomonadati</taxon>
        <taxon>Pseudomonadota</taxon>
        <taxon>Gammaproteobacteria</taxon>
        <taxon>Orbales</taxon>
        <taxon>Orbaceae</taxon>
        <taxon>Orbus</taxon>
    </lineage>
</organism>
<evidence type="ECO:0000313" key="3">
    <source>
        <dbReference type="EMBL" id="GAA5113796.1"/>
    </source>
</evidence>
<gene>
    <name evidence="3" type="ORF">GCM10023211_22470</name>
</gene>
<name>A0ABP9NBM9_9GAMM</name>
<dbReference type="Gene3D" id="3.60.21.10">
    <property type="match status" value="1"/>
</dbReference>
<dbReference type="InterPro" id="IPR029052">
    <property type="entry name" value="Metallo-depent_PP-like"/>
</dbReference>